<evidence type="ECO:0000256" key="2">
    <source>
        <dbReference type="ARBA" id="ARBA00022723"/>
    </source>
</evidence>
<keyword evidence="6" id="KW-1185">Reference proteome</keyword>
<dbReference type="AlphaFoldDB" id="A0AAQ4DDS7"/>
<dbReference type="GO" id="GO:0006357">
    <property type="term" value="P:regulation of transcription by RNA polymerase II"/>
    <property type="evidence" value="ECO:0007669"/>
    <property type="project" value="TreeGrafter"/>
</dbReference>
<dbReference type="InterPro" id="IPR045109">
    <property type="entry name" value="LSDs-like"/>
</dbReference>
<dbReference type="Proteomes" id="UP001321473">
    <property type="component" value="Unassembled WGS sequence"/>
</dbReference>
<dbReference type="EMBL" id="JARKHS020032144">
    <property type="protein sequence ID" value="KAK8760617.1"/>
    <property type="molecule type" value="Genomic_DNA"/>
</dbReference>
<accession>A0AAQ4DDS7</accession>
<proteinExistence type="predicted"/>
<name>A0AAQ4DDS7_AMBAM</name>
<evidence type="ECO:0000256" key="4">
    <source>
        <dbReference type="SAM" id="MobiDB-lite"/>
    </source>
</evidence>
<dbReference type="PANTHER" id="PTHR12549">
    <property type="entry name" value="JMJC DOMAIN-CONTAINING HISTONE DEMETHYLATION PROTEIN"/>
    <property type="match status" value="1"/>
</dbReference>
<comment type="subcellular location">
    <subcellularLocation>
        <location evidence="1">Nucleus</location>
    </subcellularLocation>
</comment>
<evidence type="ECO:0000256" key="1">
    <source>
        <dbReference type="ARBA" id="ARBA00004123"/>
    </source>
</evidence>
<dbReference type="SUPFAM" id="SSF51197">
    <property type="entry name" value="Clavaminate synthase-like"/>
    <property type="match status" value="1"/>
</dbReference>
<evidence type="ECO:0000256" key="3">
    <source>
        <dbReference type="ARBA" id="ARBA00023242"/>
    </source>
</evidence>
<evidence type="ECO:0008006" key="7">
    <source>
        <dbReference type="Google" id="ProtNLM"/>
    </source>
</evidence>
<dbReference type="PANTHER" id="PTHR12549:SF38">
    <property type="entry name" value="JMJC DOMAIN-CONTAINING HISTONE DEMETHYLASE 2, ISOFORM A"/>
    <property type="match status" value="1"/>
</dbReference>
<organism evidence="5 6">
    <name type="scientific">Amblyomma americanum</name>
    <name type="common">Lone star tick</name>
    <dbReference type="NCBI Taxonomy" id="6943"/>
    <lineage>
        <taxon>Eukaryota</taxon>
        <taxon>Metazoa</taxon>
        <taxon>Ecdysozoa</taxon>
        <taxon>Arthropoda</taxon>
        <taxon>Chelicerata</taxon>
        <taxon>Arachnida</taxon>
        <taxon>Acari</taxon>
        <taxon>Parasitiformes</taxon>
        <taxon>Ixodida</taxon>
        <taxon>Ixodoidea</taxon>
        <taxon>Ixodidae</taxon>
        <taxon>Amblyomminae</taxon>
        <taxon>Amblyomma</taxon>
    </lineage>
</organism>
<dbReference type="GO" id="GO:0032454">
    <property type="term" value="F:histone H3K9 demethylase activity"/>
    <property type="evidence" value="ECO:0007669"/>
    <property type="project" value="InterPro"/>
</dbReference>
<dbReference type="GO" id="GO:0046872">
    <property type="term" value="F:metal ion binding"/>
    <property type="evidence" value="ECO:0007669"/>
    <property type="project" value="UniProtKB-KW"/>
</dbReference>
<evidence type="ECO:0000313" key="5">
    <source>
        <dbReference type="EMBL" id="KAK8760617.1"/>
    </source>
</evidence>
<keyword evidence="2" id="KW-0479">Metal-binding</keyword>
<evidence type="ECO:0000313" key="6">
    <source>
        <dbReference type="Proteomes" id="UP001321473"/>
    </source>
</evidence>
<dbReference type="Gene3D" id="2.60.120.650">
    <property type="entry name" value="Cupin"/>
    <property type="match status" value="1"/>
</dbReference>
<feature type="compositionally biased region" description="Basic and acidic residues" evidence="4">
    <location>
        <begin position="29"/>
        <end position="41"/>
    </location>
</feature>
<comment type="caution">
    <text evidence="5">The sequence shown here is derived from an EMBL/GenBank/DDBJ whole genome shotgun (WGS) entry which is preliminary data.</text>
</comment>
<feature type="region of interest" description="Disordered" evidence="4">
    <location>
        <begin position="27"/>
        <end position="48"/>
    </location>
</feature>
<keyword evidence="3" id="KW-0539">Nucleus</keyword>
<protein>
    <recommendedName>
        <fullName evidence="7">JmjC domain-containing protein</fullName>
    </recommendedName>
</protein>
<sequence>MRLETSSACASPVNTKQEQAVIKTTINGHDTDSGSSVRDDCCSSSASEAKKPTPVLVTDVSKNLNMSLWQPDGLCRDFGEIRNDLVNCRTDNVLPNQPMRKFWEGFEKFSKHMKDQDGEYMLLKLKDWPAGDDFSDMLPSRFNDLIEVLPLPEYTHREGVFNLAGRLPECFVRPDLGPKMYNAYGSALYPDKGTTNLHLDVSDAVNVMVYMRIPKDGKDEEHIK</sequence>
<dbReference type="GO" id="GO:0000785">
    <property type="term" value="C:chromatin"/>
    <property type="evidence" value="ECO:0007669"/>
    <property type="project" value="TreeGrafter"/>
</dbReference>
<feature type="non-terminal residue" evidence="5">
    <location>
        <position position="224"/>
    </location>
</feature>
<dbReference type="GO" id="GO:0031490">
    <property type="term" value="F:chromatin DNA binding"/>
    <property type="evidence" value="ECO:0007669"/>
    <property type="project" value="TreeGrafter"/>
</dbReference>
<reference evidence="5 6" key="1">
    <citation type="journal article" date="2023" name="Arcadia Sci">
        <title>De novo assembly of a long-read Amblyomma americanum tick genome.</title>
        <authorList>
            <person name="Chou S."/>
            <person name="Poskanzer K.E."/>
            <person name="Rollins M."/>
            <person name="Thuy-Boun P.S."/>
        </authorList>
    </citation>
    <scope>NUCLEOTIDE SEQUENCE [LARGE SCALE GENOMIC DNA]</scope>
    <source>
        <strain evidence="5">F_SG_1</strain>
        <tissue evidence="5">Salivary glands</tissue>
    </source>
</reference>
<dbReference type="GO" id="GO:0003712">
    <property type="term" value="F:transcription coregulator activity"/>
    <property type="evidence" value="ECO:0007669"/>
    <property type="project" value="TreeGrafter"/>
</dbReference>
<dbReference type="GO" id="GO:0000118">
    <property type="term" value="C:histone deacetylase complex"/>
    <property type="evidence" value="ECO:0007669"/>
    <property type="project" value="TreeGrafter"/>
</dbReference>
<gene>
    <name evidence="5" type="ORF">V5799_028116</name>
</gene>